<evidence type="ECO:0000256" key="5">
    <source>
        <dbReference type="ARBA" id="ARBA00022692"/>
    </source>
</evidence>
<reference evidence="14 15" key="1">
    <citation type="submission" date="2019-06" db="EMBL/GenBank/DDBJ databases">
        <authorList>
            <person name="Rodrigo-Torres L."/>
            <person name="Arahal R. D."/>
            <person name="Lucena T."/>
        </authorList>
    </citation>
    <scope>NUCLEOTIDE SEQUENCE [LARGE SCALE GENOMIC DNA]</scope>
    <source>
        <strain evidence="14 15">SB0023/3</strain>
    </source>
</reference>
<dbReference type="PROSITE" id="PS52016">
    <property type="entry name" value="TONB_DEPENDENT_REC_3"/>
    <property type="match status" value="1"/>
</dbReference>
<keyword evidence="6 11" id="KW-0798">TonB box</keyword>
<evidence type="ECO:0000259" key="13">
    <source>
        <dbReference type="Pfam" id="PF07715"/>
    </source>
</evidence>
<evidence type="ECO:0000259" key="12">
    <source>
        <dbReference type="Pfam" id="PF00593"/>
    </source>
</evidence>
<evidence type="ECO:0000256" key="11">
    <source>
        <dbReference type="RuleBase" id="RU003357"/>
    </source>
</evidence>
<comment type="subcellular location">
    <subcellularLocation>
        <location evidence="1 10">Cell outer membrane</location>
        <topology evidence="1 10">Multi-pass membrane protein</topology>
    </subcellularLocation>
</comment>
<dbReference type="InterPro" id="IPR000531">
    <property type="entry name" value="Beta-barrel_TonB"/>
</dbReference>
<dbReference type="InterPro" id="IPR010105">
    <property type="entry name" value="TonB_sidphr_rcpt"/>
</dbReference>
<dbReference type="AlphaFoldDB" id="A0A509EJS3"/>
<evidence type="ECO:0000256" key="9">
    <source>
        <dbReference type="ARBA" id="ARBA00023237"/>
    </source>
</evidence>
<dbReference type="Pfam" id="PF00593">
    <property type="entry name" value="TonB_dep_Rec_b-barrel"/>
    <property type="match status" value="1"/>
</dbReference>
<keyword evidence="7 10" id="KW-0472">Membrane</keyword>
<comment type="similarity">
    <text evidence="2 10 11">Belongs to the TonB-dependent receptor family.</text>
</comment>
<evidence type="ECO:0000256" key="6">
    <source>
        <dbReference type="ARBA" id="ARBA00023077"/>
    </source>
</evidence>
<dbReference type="GO" id="GO:0015344">
    <property type="term" value="F:siderophore uptake transmembrane transporter activity"/>
    <property type="evidence" value="ECO:0007669"/>
    <property type="project" value="TreeGrafter"/>
</dbReference>
<dbReference type="Proteomes" id="UP000410984">
    <property type="component" value="Unassembled WGS sequence"/>
</dbReference>
<evidence type="ECO:0000313" key="14">
    <source>
        <dbReference type="EMBL" id="VUD74410.1"/>
    </source>
</evidence>
<protein>
    <submittedName>
        <fullName evidence="14">Fe(3+)-pyochelin receptor</fullName>
    </submittedName>
</protein>
<keyword evidence="3 10" id="KW-0813">Transport</keyword>
<dbReference type="NCBIfam" id="TIGR01783">
    <property type="entry name" value="TonB-siderophor"/>
    <property type="match status" value="1"/>
</dbReference>
<dbReference type="InterPro" id="IPR012910">
    <property type="entry name" value="Plug_dom"/>
</dbReference>
<dbReference type="GO" id="GO:0015891">
    <property type="term" value="P:siderophore transport"/>
    <property type="evidence" value="ECO:0007669"/>
    <property type="project" value="InterPro"/>
</dbReference>
<dbReference type="GO" id="GO:0038023">
    <property type="term" value="F:signaling receptor activity"/>
    <property type="evidence" value="ECO:0007669"/>
    <property type="project" value="InterPro"/>
</dbReference>
<evidence type="ECO:0000256" key="3">
    <source>
        <dbReference type="ARBA" id="ARBA00022448"/>
    </source>
</evidence>
<dbReference type="SUPFAM" id="SSF56935">
    <property type="entry name" value="Porins"/>
    <property type="match status" value="1"/>
</dbReference>
<dbReference type="Gene3D" id="2.40.170.20">
    <property type="entry name" value="TonB-dependent receptor, beta-barrel domain"/>
    <property type="match status" value="1"/>
</dbReference>
<evidence type="ECO:0000256" key="7">
    <source>
        <dbReference type="ARBA" id="ARBA00023136"/>
    </source>
</evidence>
<keyword evidence="9 10" id="KW-0998">Cell outer membrane</keyword>
<feature type="domain" description="TonB-dependent receptor-like beta-barrel" evidence="12">
    <location>
        <begin position="297"/>
        <end position="715"/>
    </location>
</feature>
<proteinExistence type="inferred from homology"/>
<dbReference type="OrthoDB" id="9760333at2"/>
<dbReference type="InterPro" id="IPR039426">
    <property type="entry name" value="TonB-dep_rcpt-like"/>
</dbReference>
<dbReference type="InterPro" id="IPR036942">
    <property type="entry name" value="Beta-barrel_TonB_sf"/>
</dbReference>
<name>A0A509EJS3_9HYPH</name>
<sequence>MPNLSRSARSRGRRASARACPVAAVSLRTLSARSLSALLLPCGLLCGEARAQDARADAVALDELSVEGSGPGRTSPVGLNLRTPGRSASRLGLTPLETPASLDIVSGETARLRGQDTVADAVTQDATGITSIAAPGNGNGAFTARGFSGPNSIQQLYDGTRFYVGANTVTFPFDTWNVERIEVLRGPSSVLYGDGAIGGVINVVPKKPVFVPVNAARAVIGSDGVARLALDSGGAIGQAEFGNTFAYRLNVSGNRADGWVHPVGDFRNLAVSAALLVQPSPDLAFTLSHDLGYQEPARYWGTPLVEGRIPDPVRFRNYNILDPKITWADNWTQLKTEWTPSADVTIRNTAYRLTSSRHWLDVEQYAFNRGTGLVDRSAFTEIYHSQEQVGNRFDAAFTGSLFGFRNAFLAGFDVNHIDFRHTNNFFFDKSDSVPLVGGFLGTFPPEGRATPAYRTRTSQASVFAEDRVILSDRLSFLTGVRFDAPTLRREDLRTGAQFERTYASLGYRFGLVYNPTPDSALYAQYSFATDPVNSLITLSQSLAGFKLATGDQIEVGAKGLAFDGALEWTLAGYRIVKDNLISRLPGSAAIGVQVGSQSSQGVELALGWRVAPGWRLDGNLALLHAQYDSFSQVVNGTAVSYAGRQPIDVPERVANLWLTWDGLRDWTARIGLQNVGPVYSDFGNTARRPAYNLVNAVLDHQVTPDSRLSLRVYNLFDKVYAISGNAVDGVGTNWLLGRPRSVELAYTVTW</sequence>
<feature type="domain" description="TonB-dependent receptor plug" evidence="13">
    <location>
        <begin position="96"/>
        <end position="200"/>
    </location>
</feature>
<dbReference type="InterPro" id="IPR037066">
    <property type="entry name" value="Plug_dom_sf"/>
</dbReference>
<dbReference type="CDD" id="cd01347">
    <property type="entry name" value="ligand_gated_channel"/>
    <property type="match status" value="1"/>
</dbReference>
<keyword evidence="5 10" id="KW-0812">Transmembrane</keyword>
<dbReference type="PANTHER" id="PTHR32552:SF84">
    <property type="entry name" value="TONB-DEPENDENT RECEPTOR-RELATED"/>
    <property type="match status" value="1"/>
</dbReference>
<dbReference type="EMBL" id="CABFPH010000122">
    <property type="protein sequence ID" value="VUD74410.1"/>
    <property type="molecule type" value="Genomic_DNA"/>
</dbReference>
<evidence type="ECO:0000256" key="2">
    <source>
        <dbReference type="ARBA" id="ARBA00009810"/>
    </source>
</evidence>
<gene>
    <name evidence="14" type="primary">fptA_2</name>
    <name evidence="14" type="ORF">MET9862_05039</name>
</gene>
<keyword evidence="4 10" id="KW-1134">Transmembrane beta strand</keyword>
<dbReference type="GO" id="GO:0009279">
    <property type="term" value="C:cell outer membrane"/>
    <property type="evidence" value="ECO:0007669"/>
    <property type="project" value="UniProtKB-SubCell"/>
</dbReference>
<dbReference type="Pfam" id="PF07715">
    <property type="entry name" value="Plug"/>
    <property type="match status" value="1"/>
</dbReference>
<keyword evidence="8 14" id="KW-0675">Receptor</keyword>
<dbReference type="Gene3D" id="2.170.130.10">
    <property type="entry name" value="TonB-dependent receptor, plug domain"/>
    <property type="match status" value="1"/>
</dbReference>
<keyword evidence="15" id="KW-1185">Reference proteome</keyword>
<evidence type="ECO:0000256" key="4">
    <source>
        <dbReference type="ARBA" id="ARBA00022452"/>
    </source>
</evidence>
<evidence type="ECO:0000256" key="1">
    <source>
        <dbReference type="ARBA" id="ARBA00004571"/>
    </source>
</evidence>
<accession>A0A509EJS3</accession>
<organism evidence="14 15">
    <name type="scientific">Methylobacterium symbioticum</name>
    <dbReference type="NCBI Taxonomy" id="2584084"/>
    <lineage>
        <taxon>Bacteria</taxon>
        <taxon>Pseudomonadati</taxon>
        <taxon>Pseudomonadota</taxon>
        <taxon>Alphaproteobacteria</taxon>
        <taxon>Hyphomicrobiales</taxon>
        <taxon>Methylobacteriaceae</taxon>
        <taxon>Methylobacterium</taxon>
    </lineage>
</organism>
<dbReference type="PANTHER" id="PTHR32552">
    <property type="entry name" value="FERRICHROME IRON RECEPTOR-RELATED"/>
    <property type="match status" value="1"/>
</dbReference>
<evidence type="ECO:0000313" key="15">
    <source>
        <dbReference type="Proteomes" id="UP000410984"/>
    </source>
</evidence>
<evidence type="ECO:0000256" key="8">
    <source>
        <dbReference type="ARBA" id="ARBA00023170"/>
    </source>
</evidence>
<evidence type="ECO:0000256" key="10">
    <source>
        <dbReference type="PROSITE-ProRule" id="PRU01360"/>
    </source>
</evidence>